<evidence type="ECO:0000256" key="1">
    <source>
        <dbReference type="SAM" id="Phobius"/>
    </source>
</evidence>
<organism evidence="2 3">
    <name type="scientific">Mesocestoides corti</name>
    <name type="common">Flatworm</name>
    <dbReference type="NCBI Taxonomy" id="53468"/>
    <lineage>
        <taxon>Eukaryota</taxon>
        <taxon>Metazoa</taxon>
        <taxon>Spiralia</taxon>
        <taxon>Lophotrochozoa</taxon>
        <taxon>Platyhelminthes</taxon>
        <taxon>Cestoda</taxon>
        <taxon>Eucestoda</taxon>
        <taxon>Cyclophyllidea</taxon>
        <taxon>Mesocestoididae</taxon>
        <taxon>Mesocestoides</taxon>
    </lineage>
</organism>
<sequence>MKVPPLSYYDACLTPSKKYDEQGDASFGFELTRFVLISGLTFLSNLVVACIHKLTNYYDSISDKFC</sequence>
<accession>A0A0R3U8D4</accession>
<keyword evidence="1" id="KW-0472">Membrane</keyword>
<dbReference type="Proteomes" id="UP000267029">
    <property type="component" value="Unassembled WGS sequence"/>
</dbReference>
<dbReference type="AlphaFoldDB" id="A0A0R3U8D4"/>
<keyword evidence="1" id="KW-1133">Transmembrane helix</keyword>
<dbReference type="EMBL" id="UXSR01000640">
    <property type="protein sequence ID" value="VDD77130.1"/>
    <property type="molecule type" value="Genomic_DNA"/>
</dbReference>
<proteinExistence type="predicted"/>
<name>A0A0R3U8D4_MESCO</name>
<evidence type="ECO:0000313" key="2">
    <source>
        <dbReference type="EMBL" id="VDD77130.1"/>
    </source>
</evidence>
<evidence type="ECO:0000313" key="3">
    <source>
        <dbReference type="Proteomes" id="UP000267029"/>
    </source>
</evidence>
<protein>
    <submittedName>
        <fullName evidence="2">Uncharacterized protein</fullName>
    </submittedName>
</protein>
<gene>
    <name evidence="2" type="ORF">MCOS_LOCUS3133</name>
</gene>
<keyword evidence="1" id="KW-0812">Transmembrane</keyword>
<reference evidence="2 3" key="1">
    <citation type="submission" date="2018-10" db="EMBL/GenBank/DDBJ databases">
        <authorList>
            <consortium name="Pathogen Informatics"/>
        </authorList>
    </citation>
    <scope>NUCLEOTIDE SEQUENCE [LARGE SCALE GENOMIC DNA]</scope>
</reference>
<feature type="transmembrane region" description="Helical" evidence="1">
    <location>
        <begin position="34"/>
        <end position="54"/>
    </location>
</feature>
<keyword evidence="3" id="KW-1185">Reference proteome</keyword>